<gene>
    <name evidence="2" type="ORF">PACILC2_45010</name>
</gene>
<evidence type="ECO:0000313" key="2">
    <source>
        <dbReference type="EMBL" id="GIQ65933.1"/>
    </source>
</evidence>
<proteinExistence type="predicted"/>
<keyword evidence="1" id="KW-0472">Membrane</keyword>
<protein>
    <recommendedName>
        <fullName evidence="4">DUF1385 domain-containing protein</fullName>
    </recommendedName>
</protein>
<organism evidence="2 3">
    <name type="scientific">Paenibacillus cisolokensis</name>
    <dbReference type="NCBI Taxonomy" id="1658519"/>
    <lineage>
        <taxon>Bacteria</taxon>
        <taxon>Bacillati</taxon>
        <taxon>Bacillota</taxon>
        <taxon>Bacilli</taxon>
        <taxon>Bacillales</taxon>
        <taxon>Paenibacillaceae</taxon>
        <taxon>Paenibacillus</taxon>
    </lineage>
</organism>
<feature type="transmembrane region" description="Helical" evidence="1">
    <location>
        <begin position="61"/>
        <end position="81"/>
    </location>
</feature>
<keyword evidence="3" id="KW-1185">Reference proteome</keyword>
<dbReference type="Proteomes" id="UP000680304">
    <property type="component" value="Unassembled WGS sequence"/>
</dbReference>
<keyword evidence="1" id="KW-0812">Transmembrane</keyword>
<reference evidence="2 3" key="1">
    <citation type="submission" date="2021-04" db="EMBL/GenBank/DDBJ databases">
        <title>Draft genome sequence of Paenibacillus cisolokensis, LC2-13A.</title>
        <authorList>
            <person name="Uke A."/>
            <person name="Chhe C."/>
            <person name="Baramee S."/>
            <person name="Kosugi A."/>
        </authorList>
    </citation>
    <scope>NUCLEOTIDE SEQUENCE [LARGE SCALE GENOMIC DNA]</scope>
    <source>
        <strain evidence="2 3">LC2-13A</strain>
    </source>
</reference>
<keyword evidence="1" id="KW-1133">Transmembrane helix</keyword>
<dbReference type="InterPro" id="IPR010787">
    <property type="entry name" value="DUF1385"/>
</dbReference>
<evidence type="ECO:0000256" key="1">
    <source>
        <dbReference type="SAM" id="Phobius"/>
    </source>
</evidence>
<comment type="caution">
    <text evidence="2">The sequence shown here is derived from an EMBL/GenBank/DDBJ whole genome shotgun (WGS) entry which is preliminary data.</text>
</comment>
<dbReference type="PANTHER" id="PTHR42867">
    <property type="entry name" value="MEMBRANE PROTEIN-RELATED"/>
    <property type="match status" value="1"/>
</dbReference>
<dbReference type="EMBL" id="BOVJ01000158">
    <property type="protein sequence ID" value="GIQ65933.1"/>
    <property type="molecule type" value="Genomic_DNA"/>
</dbReference>
<name>A0ABQ4NCI5_9BACL</name>
<dbReference type="Pfam" id="PF07136">
    <property type="entry name" value="DUF1385"/>
    <property type="match status" value="1"/>
</dbReference>
<feature type="transmembrane region" description="Helical" evidence="1">
    <location>
        <begin position="93"/>
        <end position="111"/>
    </location>
</feature>
<accession>A0ABQ4NCI5</accession>
<evidence type="ECO:0008006" key="4">
    <source>
        <dbReference type="Google" id="ProtNLM"/>
    </source>
</evidence>
<sequence length="169" mass="19702">MHNLLEGTIKIVFLLVYLYIISMTPIIKRLFQYHGAEHKVISAYEAGAELTVDNVQRFSRLHYRCGSSFLVFTVLVGVIVYSFFEWENMWQRIYLRILLLPLVIGLSYEVLRFTNSLRDVPVLRYLGYPGLWLQKLTTKEPNDDQVKVSIASFKRMLELDSQTSPHVKA</sequence>
<dbReference type="PANTHER" id="PTHR42867:SF1">
    <property type="entry name" value="MEMBRANE PROTEIN-RELATED"/>
    <property type="match status" value="1"/>
</dbReference>
<evidence type="ECO:0000313" key="3">
    <source>
        <dbReference type="Proteomes" id="UP000680304"/>
    </source>
</evidence>